<dbReference type="SUPFAM" id="SSF81406">
    <property type="entry name" value="Mitochondrial cytochrome c oxidase subunit IV"/>
    <property type="match status" value="1"/>
</dbReference>
<dbReference type="AlphaFoldDB" id="A0AAD5SUZ6"/>
<dbReference type="GO" id="GO:0016491">
    <property type="term" value="F:oxidoreductase activity"/>
    <property type="evidence" value="ECO:0007669"/>
    <property type="project" value="UniProtKB-KW"/>
</dbReference>
<dbReference type="GO" id="GO:0006123">
    <property type="term" value="P:mitochondrial electron transport, cytochrome c to oxygen"/>
    <property type="evidence" value="ECO:0007669"/>
    <property type="project" value="InterPro"/>
</dbReference>
<evidence type="ECO:0000256" key="6">
    <source>
        <dbReference type="ARBA" id="ARBA00022989"/>
    </source>
</evidence>
<dbReference type="PANTHER" id="PTHR10707">
    <property type="entry name" value="CYTOCHROME C OXIDASE SUBUNIT IV"/>
    <property type="match status" value="1"/>
</dbReference>
<comment type="caution">
    <text evidence="11">The sequence shown here is derived from an EMBL/GenBank/DDBJ whole genome shotgun (WGS) entry which is preliminary data.</text>
</comment>
<dbReference type="Proteomes" id="UP001211907">
    <property type="component" value="Unassembled WGS sequence"/>
</dbReference>
<protein>
    <submittedName>
        <fullName evidence="11">Cytochrome c oxidase subunit 5A</fullName>
    </submittedName>
</protein>
<keyword evidence="5" id="KW-0809">Transit peptide</keyword>
<dbReference type="EMBL" id="JADGJH010002308">
    <property type="protein sequence ID" value="KAJ3100062.1"/>
    <property type="molecule type" value="Genomic_DNA"/>
</dbReference>
<keyword evidence="7" id="KW-0560">Oxidoreductase</keyword>
<keyword evidence="4" id="KW-0999">Mitochondrion inner membrane</keyword>
<evidence type="ECO:0000256" key="9">
    <source>
        <dbReference type="ARBA" id="ARBA00023136"/>
    </source>
</evidence>
<dbReference type="Pfam" id="PF02936">
    <property type="entry name" value="COX4"/>
    <property type="match status" value="1"/>
</dbReference>
<evidence type="ECO:0000256" key="5">
    <source>
        <dbReference type="ARBA" id="ARBA00022946"/>
    </source>
</evidence>
<gene>
    <name evidence="11" type="primary">COX5A_1</name>
    <name evidence="11" type="ORF">HK100_004779</name>
</gene>
<sequence length="164" mass="18150">MAFRSVSIGFLSLNATKRHATTATGSALRATEVSIRGLETRWGKLPEAEQGAIADSIATAEKADWKAMSLEEKRAAYFIAYGAHGARNQKDPNLSKAVWSWVALFIGISGGIFAYWETQKPQIRTMTPEWKAAEDARAIELKQNPFQGAYAKVRKEQEKNNTSN</sequence>
<evidence type="ECO:0000256" key="10">
    <source>
        <dbReference type="SAM" id="Phobius"/>
    </source>
</evidence>
<name>A0AAD5SUZ6_9FUNG</name>
<evidence type="ECO:0000256" key="1">
    <source>
        <dbReference type="ARBA" id="ARBA00004434"/>
    </source>
</evidence>
<keyword evidence="3 10" id="KW-0812">Transmembrane</keyword>
<evidence type="ECO:0000256" key="2">
    <source>
        <dbReference type="ARBA" id="ARBA00008135"/>
    </source>
</evidence>
<evidence type="ECO:0000256" key="7">
    <source>
        <dbReference type="ARBA" id="ARBA00023002"/>
    </source>
</evidence>
<dbReference type="GO" id="GO:0005743">
    <property type="term" value="C:mitochondrial inner membrane"/>
    <property type="evidence" value="ECO:0007669"/>
    <property type="project" value="UniProtKB-SubCell"/>
</dbReference>
<comment type="subcellular location">
    <subcellularLocation>
        <location evidence="1">Mitochondrion inner membrane</location>
        <topology evidence="1">Single-pass membrane protein</topology>
    </subcellularLocation>
</comment>
<comment type="similarity">
    <text evidence="2">Belongs to the cytochrome c oxidase IV family.</text>
</comment>
<dbReference type="InterPro" id="IPR036639">
    <property type="entry name" value="Cyt_c_oxidase_su4_sf"/>
</dbReference>
<keyword evidence="12" id="KW-1185">Reference proteome</keyword>
<dbReference type="GO" id="GO:0045277">
    <property type="term" value="C:respiratory chain complex IV"/>
    <property type="evidence" value="ECO:0007669"/>
    <property type="project" value="InterPro"/>
</dbReference>
<accession>A0AAD5SUZ6</accession>
<evidence type="ECO:0000313" key="12">
    <source>
        <dbReference type="Proteomes" id="UP001211907"/>
    </source>
</evidence>
<evidence type="ECO:0000256" key="8">
    <source>
        <dbReference type="ARBA" id="ARBA00023128"/>
    </source>
</evidence>
<feature type="transmembrane region" description="Helical" evidence="10">
    <location>
        <begin position="98"/>
        <end position="116"/>
    </location>
</feature>
<dbReference type="PANTHER" id="PTHR10707:SF10">
    <property type="entry name" value="CYTOCHROME C OXIDASE SUBUNIT 4"/>
    <property type="match status" value="1"/>
</dbReference>
<reference evidence="11" key="1">
    <citation type="submission" date="2020-05" db="EMBL/GenBank/DDBJ databases">
        <title>Phylogenomic resolution of chytrid fungi.</title>
        <authorList>
            <person name="Stajich J.E."/>
            <person name="Amses K."/>
            <person name="Simmons R."/>
            <person name="Seto K."/>
            <person name="Myers J."/>
            <person name="Bonds A."/>
            <person name="Quandt C.A."/>
            <person name="Barry K."/>
            <person name="Liu P."/>
            <person name="Grigoriev I."/>
            <person name="Longcore J.E."/>
            <person name="James T.Y."/>
        </authorList>
    </citation>
    <scope>NUCLEOTIDE SEQUENCE</scope>
    <source>
        <strain evidence="11">JEL0513</strain>
    </source>
</reference>
<proteinExistence type="inferred from homology"/>
<keyword evidence="8" id="KW-0496">Mitochondrion</keyword>
<dbReference type="InterPro" id="IPR004203">
    <property type="entry name" value="Cyt_c_oxidase_su4_fam"/>
</dbReference>
<dbReference type="Gene3D" id="1.10.442.10">
    <property type="entry name" value="Cytochrome c oxidase subunit IV"/>
    <property type="match status" value="1"/>
</dbReference>
<keyword evidence="9 10" id="KW-0472">Membrane</keyword>
<organism evidence="11 12">
    <name type="scientific">Physocladia obscura</name>
    <dbReference type="NCBI Taxonomy" id="109957"/>
    <lineage>
        <taxon>Eukaryota</taxon>
        <taxon>Fungi</taxon>
        <taxon>Fungi incertae sedis</taxon>
        <taxon>Chytridiomycota</taxon>
        <taxon>Chytridiomycota incertae sedis</taxon>
        <taxon>Chytridiomycetes</taxon>
        <taxon>Chytridiales</taxon>
        <taxon>Chytriomycetaceae</taxon>
        <taxon>Physocladia</taxon>
    </lineage>
</organism>
<evidence type="ECO:0000256" key="3">
    <source>
        <dbReference type="ARBA" id="ARBA00022692"/>
    </source>
</evidence>
<keyword evidence="6 10" id="KW-1133">Transmembrane helix</keyword>
<evidence type="ECO:0000313" key="11">
    <source>
        <dbReference type="EMBL" id="KAJ3100062.1"/>
    </source>
</evidence>
<evidence type="ECO:0000256" key="4">
    <source>
        <dbReference type="ARBA" id="ARBA00022792"/>
    </source>
</evidence>